<evidence type="ECO:0000256" key="3">
    <source>
        <dbReference type="ARBA" id="ARBA00007357"/>
    </source>
</evidence>
<dbReference type="InterPro" id="IPR042089">
    <property type="entry name" value="Peptidase_M13_dom_2"/>
</dbReference>
<dbReference type="InterPro" id="IPR024079">
    <property type="entry name" value="MetalloPept_cat_dom_sf"/>
</dbReference>
<dbReference type="CDD" id="cd08662">
    <property type="entry name" value="M13"/>
    <property type="match status" value="1"/>
</dbReference>
<reference evidence="11" key="1">
    <citation type="submission" date="2021-01" db="UniProtKB">
        <authorList>
            <consortium name="EnsemblMetazoa"/>
        </authorList>
    </citation>
    <scope>IDENTIFICATION</scope>
    <source>
        <strain evidence="11">DH4</strain>
    </source>
</reference>
<name>A0A7M7GX01_APIME</name>
<evidence type="ECO:0000313" key="13">
    <source>
        <dbReference type="RefSeq" id="XP_006562397.1"/>
    </source>
</evidence>
<dbReference type="OrthoDB" id="6475849at2759"/>
<dbReference type="InterPro" id="IPR008753">
    <property type="entry name" value="Peptidase_M13_N"/>
</dbReference>
<keyword evidence="12" id="KW-1185">Reference proteome</keyword>
<evidence type="ECO:0000256" key="6">
    <source>
        <dbReference type="ARBA" id="ARBA00022801"/>
    </source>
</evidence>
<dbReference type="GO" id="GO:0005886">
    <property type="term" value="C:plasma membrane"/>
    <property type="evidence" value="ECO:0007669"/>
    <property type="project" value="UniProtKB-SubCell"/>
</dbReference>
<accession>A0A8B6YWY5</accession>
<evidence type="ECO:0000256" key="1">
    <source>
        <dbReference type="ARBA" id="ARBA00001947"/>
    </source>
</evidence>
<dbReference type="GO" id="GO:0046872">
    <property type="term" value="F:metal ion binding"/>
    <property type="evidence" value="ECO:0007669"/>
    <property type="project" value="UniProtKB-KW"/>
</dbReference>
<dbReference type="PANTHER" id="PTHR11733:SF208">
    <property type="entry name" value="PEPTIDASE M13 C-TERMINAL DOMAIN-CONTAINING PROTEIN"/>
    <property type="match status" value="1"/>
</dbReference>
<evidence type="ECO:0000256" key="8">
    <source>
        <dbReference type="ARBA" id="ARBA00023049"/>
    </source>
</evidence>
<comment type="similarity">
    <text evidence="3">Belongs to the peptidase M13 family.</text>
</comment>
<evidence type="ECO:0000256" key="7">
    <source>
        <dbReference type="ARBA" id="ARBA00022833"/>
    </source>
</evidence>
<gene>
    <name evidence="13" type="primary">LOC726421</name>
</gene>
<reference evidence="13" key="2">
    <citation type="submission" date="2025-04" db="UniProtKB">
        <authorList>
            <consortium name="RefSeq"/>
        </authorList>
    </citation>
    <scope>IDENTIFICATION</scope>
    <source>
        <strain evidence="13">DH4</strain>
        <tissue evidence="13">Whole body</tissue>
    </source>
</reference>
<evidence type="ECO:0000256" key="4">
    <source>
        <dbReference type="ARBA" id="ARBA00022670"/>
    </source>
</evidence>
<dbReference type="EnsemblMetazoa" id="XM_006562334">
    <property type="protein sequence ID" value="XP_006562397"/>
    <property type="gene ID" value="LOC726421"/>
</dbReference>
<keyword evidence="5" id="KW-0479">Metal-binding</keyword>
<evidence type="ECO:0000313" key="11">
    <source>
        <dbReference type="EnsemblMetazoa" id="XP_006562397"/>
    </source>
</evidence>
<evidence type="ECO:0000256" key="2">
    <source>
        <dbReference type="ARBA" id="ARBA00004401"/>
    </source>
</evidence>
<feature type="domain" description="Peptidase M13 N-terminal" evidence="10">
    <location>
        <begin position="93"/>
        <end position="500"/>
    </location>
</feature>
<dbReference type="PANTHER" id="PTHR11733">
    <property type="entry name" value="ZINC METALLOPROTEASE FAMILY M13 NEPRILYSIN-RELATED"/>
    <property type="match status" value="1"/>
</dbReference>
<dbReference type="AlphaFoldDB" id="A0A7M7GX01"/>
<comment type="subcellular location">
    <subcellularLocation>
        <location evidence="2">Cell membrane</location>
        <topology evidence="2">Single-pass type II membrane protein</topology>
    </subcellularLocation>
</comment>
<comment type="cofactor">
    <cofactor evidence="1">
        <name>Zn(2+)</name>
        <dbReference type="ChEBI" id="CHEBI:29105"/>
    </cofactor>
</comment>
<dbReference type="PRINTS" id="PR00786">
    <property type="entry name" value="NEPRILYSIN"/>
</dbReference>
<dbReference type="Proteomes" id="UP000005203">
    <property type="component" value="Linkage group LG4"/>
</dbReference>
<evidence type="ECO:0000256" key="5">
    <source>
        <dbReference type="ARBA" id="ARBA00022723"/>
    </source>
</evidence>
<keyword evidence="6" id="KW-0378">Hydrolase</keyword>
<protein>
    <submittedName>
        <fullName evidence="13">Membrane metallo-endopeptidase-like 1 isoform X1</fullName>
    </submittedName>
</protein>
<dbReference type="KEGG" id="ame:726421"/>
<dbReference type="RefSeq" id="XP_006562397.1">
    <property type="nucleotide sequence ID" value="XM_006562334.3"/>
</dbReference>
<keyword evidence="8" id="KW-0482">Metalloprotease</keyword>
<keyword evidence="7" id="KW-0862">Zinc</keyword>
<accession>A0A7M7GX01</accession>
<dbReference type="GeneID" id="726421"/>
<proteinExistence type="inferred from homology"/>
<dbReference type="Gene3D" id="1.10.1380.10">
    <property type="entry name" value="Neutral endopeptidase , domain2"/>
    <property type="match status" value="1"/>
</dbReference>
<dbReference type="GO" id="GO:0004222">
    <property type="term" value="F:metalloendopeptidase activity"/>
    <property type="evidence" value="ECO:0007669"/>
    <property type="project" value="InterPro"/>
</dbReference>
<dbReference type="PROSITE" id="PS51885">
    <property type="entry name" value="NEPRILYSIN"/>
    <property type="match status" value="1"/>
</dbReference>
<accession>A0A8U1CVV7</accession>
<evidence type="ECO:0000313" key="12">
    <source>
        <dbReference type="Proteomes" id="UP000005203"/>
    </source>
</evidence>
<dbReference type="Pfam" id="PF05649">
    <property type="entry name" value="Peptidase_M13_N"/>
    <property type="match status" value="1"/>
</dbReference>
<feature type="domain" description="Peptidase M13 C-terminal" evidence="9">
    <location>
        <begin position="558"/>
        <end position="767"/>
    </location>
</feature>
<dbReference type="InterPro" id="IPR000718">
    <property type="entry name" value="Peptidase_M13"/>
</dbReference>
<evidence type="ECO:0000259" key="9">
    <source>
        <dbReference type="Pfam" id="PF01431"/>
    </source>
</evidence>
<dbReference type="Gene3D" id="3.40.390.10">
    <property type="entry name" value="Collagenase (Catalytic Domain)"/>
    <property type="match status" value="1"/>
</dbReference>
<dbReference type="SUPFAM" id="SSF55486">
    <property type="entry name" value="Metalloproteases ('zincins'), catalytic domain"/>
    <property type="match status" value="1"/>
</dbReference>
<keyword evidence="4" id="KW-0645">Protease</keyword>
<dbReference type="GO" id="GO:0016485">
    <property type="term" value="P:protein processing"/>
    <property type="evidence" value="ECO:0007669"/>
    <property type="project" value="TreeGrafter"/>
</dbReference>
<evidence type="ECO:0000259" key="10">
    <source>
        <dbReference type="Pfam" id="PF05649"/>
    </source>
</evidence>
<organism evidence="12 13">
    <name type="scientific">Apis mellifera</name>
    <name type="common">Honeybee</name>
    <dbReference type="NCBI Taxonomy" id="7460"/>
    <lineage>
        <taxon>Eukaryota</taxon>
        <taxon>Metazoa</taxon>
        <taxon>Ecdysozoa</taxon>
        <taxon>Arthropoda</taxon>
        <taxon>Hexapoda</taxon>
        <taxon>Insecta</taxon>
        <taxon>Pterygota</taxon>
        <taxon>Neoptera</taxon>
        <taxon>Endopterygota</taxon>
        <taxon>Hymenoptera</taxon>
        <taxon>Apocrita</taxon>
        <taxon>Aculeata</taxon>
        <taxon>Apoidea</taxon>
        <taxon>Anthophila</taxon>
        <taxon>Apidae</taxon>
        <taxon>Apis</taxon>
    </lineage>
</organism>
<dbReference type="Pfam" id="PF01431">
    <property type="entry name" value="Peptidase_M13"/>
    <property type="match status" value="1"/>
</dbReference>
<sequence length="770" mass="90950">MNDFSFFLSFFSLSLSLVFLLYRCHLSIVSAIPLYPSSESFARIWRIVNTNDTETRLGHRDYRENQEQRICETKYCYQIAKKIEENRDVTVDPCENFYQYACGSWNKHNPIPDNKVEWSEDEIKANKTNNRIREILSEGDKSTDILPVKMAKKFYRSCMDVDAIEKRGIKPIQEILDRTGGWPVAMPFDKWDPDKTRWQRIDKEYMILIGNSAFYNLEYEIDLNNTKRYVLTIDQATEYPLSRKRLFINMYEMFLYDDDQYTLGIFRMIQAFAREKGYILNRRNLIIDIVEMLYFELELLEIIENGKESHTVSDNFERMTIEQLQKWYDNSGVNTSTAKIDFLEMIQYSFKMANIDINSSEPIIVYNPIFLHKLASLLGKTSRRVLVNYIQWNMIDKFLLYTTQEMRDIKFEMSLSSYNVSNFIPRWEICANNIRMKNAVSYMFVKEYISDNVIHEATKMVEGMKEELRRRIGRTHWLSNSIKEKLMEKLDNLQTQIGYPDWYKDNAAVIRYYDGLQIGTDYFQNILNCERNELLKSLTEFRQNVMKDKWLDFPITVNAFYAQIINSIIIPAAELQDPYFTHILPDAINYGTIGFVIGHELSHSFDNEGIRFDKEGYKIPWNSKNISEEFEQQSMCFVDQYNNYVLDVIDENGEPFKLNGYLTEDENMADSIGIQIAYSTYKKIAKQKPQTKLPGLENITNDELFFLSFANSWCSSTRPEYETDMVNKDEHSPAKYRIIGSLSNMDAFSKTFKCSRNSAMNRRHKCTFWN</sequence>
<dbReference type="InterPro" id="IPR018497">
    <property type="entry name" value="Peptidase_M13_C"/>
</dbReference>